<dbReference type="PANTHER" id="PTHR23407:SF1">
    <property type="entry name" value="5-FORMYLTETRAHYDROFOLATE CYCLO-LIGASE"/>
    <property type="match status" value="1"/>
</dbReference>
<feature type="region of interest" description="Disordered" evidence="4">
    <location>
        <begin position="57"/>
        <end position="89"/>
    </location>
</feature>
<dbReference type="PANTHER" id="PTHR23407">
    <property type="entry name" value="ATPASE INHIBITOR/5-FORMYLTETRAHYDROFOLATE CYCLO-LIGASE"/>
    <property type="match status" value="1"/>
</dbReference>
<dbReference type="InterPro" id="IPR002698">
    <property type="entry name" value="FTHF_cligase"/>
</dbReference>
<evidence type="ECO:0000256" key="3">
    <source>
        <dbReference type="ARBA" id="ARBA00022840"/>
    </source>
</evidence>
<evidence type="ECO:0000256" key="4">
    <source>
        <dbReference type="SAM" id="MobiDB-lite"/>
    </source>
</evidence>
<dbReference type="GO" id="GO:0030272">
    <property type="term" value="F:5-formyltetrahydrofolate cyclo-ligase activity"/>
    <property type="evidence" value="ECO:0007669"/>
    <property type="project" value="TreeGrafter"/>
</dbReference>
<evidence type="ECO:0000313" key="6">
    <source>
        <dbReference type="Proteomes" id="UP000029096"/>
    </source>
</evidence>
<reference evidence="5 6" key="1">
    <citation type="submission" date="2014-03" db="EMBL/GenBank/DDBJ databases">
        <title>Genomics of Bifidobacteria.</title>
        <authorList>
            <person name="Ventura M."/>
            <person name="Milani C."/>
            <person name="Lugli G.A."/>
        </authorList>
    </citation>
    <scope>NUCLEOTIDE SEQUENCE [LARGE SCALE GENOMIC DNA]</scope>
    <source>
        <strain evidence="5 6">DSM 22767</strain>
    </source>
</reference>
<keyword evidence="2" id="KW-0547">Nucleotide-binding</keyword>
<dbReference type="InterPro" id="IPR024185">
    <property type="entry name" value="FTHF_cligase-like_sf"/>
</dbReference>
<sequence length="312" mass="33573">MHRKPYDGGMGTDIDEIKRTMRHEAIARRRTVDQDARETAGIRLAQRAADLLDDRATWQTTPNPAPESAANGSNAEAKQETAQPRANSLGGGALRIVSAWRGPALEPGDTVAAYVSMGGEAPTDALLDMLVGRGLRVLVPRLGRGRDIGWGEYHGRAALRDMPRTQRGGLRPAEPEGATLTAEAIGAARVIFVPAFAIDVNGYRLGRGGGWYDRALTLRNRDAITIGICWDWELAVNDGTDPSDAAKSPSSHCDQRSEAKTGCFDERAAAGGNRPCRNRNSTQPTQSVAIPHQAHDVPVDVALTPTRTLLCR</sequence>
<dbReference type="Proteomes" id="UP000029096">
    <property type="component" value="Unassembled WGS sequence"/>
</dbReference>
<evidence type="ECO:0000313" key="5">
    <source>
        <dbReference type="EMBL" id="KFI44835.1"/>
    </source>
</evidence>
<proteinExistence type="inferred from homology"/>
<gene>
    <name evidence="5" type="ORF">BBOH_1564</name>
</gene>
<dbReference type="STRING" id="1437606.BBOH_1564"/>
<protein>
    <submittedName>
        <fullName evidence="5">5-formyltetrahydrofolate cyclo-ligase</fullName>
    </submittedName>
</protein>
<dbReference type="SUPFAM" id="SSF100950">
    <property type="entry name" value="NagB/RpiA/CoA transferase-like"/>
    <property type="match status" value="1"/>
</dbReference>
<keyword evidence="3" id="KW-0067">ATP-binding</keyword>
<keyword evidence="5" id="KW-0436">Ligase</keyword>
<accession>A0A086ZE85</accession>
<dbReference type="InterPro" id="IPR037171">
    <property type="entry name" value="NagB/RpiA_transferase-like"/>
</dbReference>
<dbReference type="Pfam" id="PF01812">
    <property type="entry name" value="5-FTHF_cyc-lig"/>
    <property type="match status" value="1"/>
</dbReference>
<dbReference type="EMBL" id="JGYP01000005">
    <property type="protein sequence ID" value="KFI44835.1"/>
    <property type="molecule type" value="Genomic_DNA"/>
</dbReference>
<dbReference type="Gene3D" id="3.40.50.10420">
    <property type="entry name" value="NagB/RpiA/CoA transferase-like"/>
    <property type="match status" value="1"/>
</dbReference>
<name>A0A086ZE85_9BIFI</name>
<comment type="caution">
    <text evidence="5">The sequence shown here is derived from an EMBL/GenBank/DDBJ whole genome shotgun (WGS) entry which is preliminary data.</text>
</comment>
<comment type="similarity">
    <text evidence="1">Belongs to the 5-formyltetrahydrofolate cyclo-ligase family.</text>
</comment>
<feature type="compositionally biased region" description="Polar residues" evidence="4">
    <location>
        <begin position="70"/>
        <end position="86"/>
    </location>
</feature>
<dbReference type="AlphaFoldDB" id="A0A086ZE85"/>
<dbReference type="GO" id="GO:0009396">
    <property type="term" value="P:folic acid-containing compound biosynthetic process"/>
    <property type="evidence" value="ECO:0007669"/>
    <property type="project" value="TreeGrafter"/>
</dbReference>
<dbReference type="GO" id="GO:0035999">
    <property type="term" value="P:tetrahydrofolate interconversion"/>
    <property type="evidence" value="ECO:0007669"/>
    <property type="project" value="TreeGrafter"/>
</dbReference>
<organism evidence="5 6">
    <name type="scientific">Bifidobacterium bohemicum DSM 22767</name>
    <dbReference type="NCBI Taxonomy" id="1437606"/>
    <lineage>
        <taxon>Bacteria</taxon>
        <taxon>Bacillati</taxon>
        <taxon>Actinomycetota</taxon>
        <taxon>Actinomycetes</taxon>
        <taxon>Bifidobacteriales</taxon>
        <taxon>Bifidobacteriaceae</taxon>
        <taxon>Bifidobacterium</taxon>
    </lineage>
</organism>
<evidence type="ECO:0000256" key="1">
    <source>
        <dbReference type="ARBA" id="ARBA00010638"/>
    </source>
</evidence>
<dbReference type="GO" id="GO:0005524">
    <property type="term" value="F:ATP binding"/>
    <property type="evidence" value="ECO:0007669"/>
    <property type="project" value="UniProtKB-KW"/>
</dbReference>
<keyword evidence="6" id="KW-1185">Reference proteome</keyword>
<dbReference type="eggNOG" id="COG0212">
    <property type="taxonomic scope" value="Bacteria"/>
</dbReference>
<evidence type="ECO:0000256" key="2">
    <source>
        <dbReference type="ARBA" id="ARBA00022741"/>
    </source>
</evidence>